<comment type="caution">
    <text evidence="2">The sequence shown here is derived from an EMBL/GenBank/DDBJ whole genome shotgun (WGS) entry which is preliminary data.</text>
</comment>
<reference evidence="2" key="2">
    <citation type="journal article" date="2016" name="Fungal Biol.">
        <title>Ochratoxin A production by Penicillium thymicola.</title>
        <authorList>
            <person name="Nguyen H.D.T."/>
            <person name="McMullin D.R."/>
            <person name="Ponomareva E."/>
            <person name="Riley R."/>
            <person name="Pomraning K.R."/>
            <person name="Baker S.E."/>
            <person name="Seifert K.A."/>
        </authorList>
    </citation>
    <scope>NUCLEOTIDE SEQUENCE</scope>
    <source>
        <strain evidence="2">DAOM 180753</strain>
    </source>
</reference>
<dbReference type="EMBL" id="LACB01000711">
    <property type="protein sequence ID" value="KAJ9481669.1"/>
    <property type="molecule type" value="Genomic_DNA"/>
</dbReference>
<feature type="compositionally biased region" description="Polar residues" evidence="1">
    <location>
        <begin position="224"/>
        <end position="235"/>
    </location>
</feature>
<dbReference type="Proteomes" id="UP001227192">
    <property type="component" value="Unassembled WGS sequence"/>
</dbReference>
<keyword evidence="3" id="KW-1185">Reference proteome</keyword>
<feature type="region of interest" description="Disordered" evidence="1">
    <location>
        <begin position="211"/>
        <end position="235"/>
    </location>
</feature>
<reference evidence="2" key="1">
    <citation type="submission" date="2015-06" db="EMBL/GenBank/DDBJ databases">
        <authorList>
            <person name="Nguyen H."/>
        </authorList>
    </citation>
    <scope>NUCLEOTIDE SEQUENCE</scope>
    <source>
        <strain evidence="2">DAOM 180753</strain>
    </source>
</reference>
<sequence>MPPNCILEVDDILQEWTWREKFDLIHIRLMLGSFTAPEWKSVYRQCYDNLEPGGWFEQFEGGCNVISDDGSLPKDSCLASWGPNIVGAAARSGRSVDTLDTMRGEIKKAGFIELREKVYKWPIGPWPRDPVLKEAGRLNWHMWKTGMDGYATYLLTKFGLPEPWSLERVQVFVAKARAEINNPKYHIYHVSRRIWARKPTVKEAVSIFAEKEKAKKKEKDAGKSNTSQLTTPGLR</sequence>
<dbReference type="AlphaFoldDB" id="A0AAI9T839"/>
<organism evidence="2 3">
    <name type="scientific">Penicillium thymicola</name>
    <dbReference type="NCBI Taxonomy" id="293382"/>
    <lineage>
        <taxon>Eukaryota</taxon>
        <taxon>Fungi</taxon>
        <taxon>Dikarya</taxon>
        <taxon>Ascomycota</taxon>
        <taxon>Pezizomycotina</taxon>
        <taxon>Eurotiomycetes</taxon>
        <taxon>Eurotiomycetidae</taxon>
        <taxon>Eurotiales</taxon>
        <taxon>Aspergillaceae</taxon>
        <taxon>Penicillium</taxon>
    </lineage>
</organism>
<evidence type="ECO:0000313" key="2">
    <source>
        <dbReference type="EMBL" id="KAJ9481669.1"/>
    </source>
</evidence>
<protein>
    <submittedName>
        <fullName evidence="2">Uncharacterized protein</fullName>
    </submittedName>
</protein>
<dbReference type="SUPFAM" id="SSF53335">
    <property type="entry name" value="S-adenosyl-L-methionine-dependent methyltransferases"/>
    <property type="match status" value="1"/>
</dbReference>
<accession>A0AAI9T839</accession>
<dbReference type="InterPro" id="IPR029063">
    <property type="entry name" value="SAM-dependent_MTases_sf"/>
</dbReference>
<proteinExistence type="predicted"/>
<dbReference type="Gene3D" id="3.40.50.150">
    <property type="entry name" value="Vaccinia Virus protein VP39"/>
    <property type="match status" value="1"/>
</dbReference>
<evidence type="ECO:0000313" key="3">
    <source>
        <dbReference type="Proteomes" id="UP001227192"/>
    </source>
</evidence>
<gene>
    <name evidence="2" type="ORF">VN97_g11799</name>
</gene>
<feature type="compositionally biased region" description="Basic and acidic residues" evidence="1">
    <location>
        <begin position="211"/>
        <end position="222"/>
    </location>
</feature>
<name>A0AAI9T839_PENTH</name>
<evidence type="ECO:0000256" key="1">
    <source>
        <dbReference type="SAM" id="MobiDB-lite"/>
    </source>
</evidence>